<dbReference type="GO" id="GO:0005524">
    <property type="term" value="F:ATP binding"/>
    <property type="evidence" value="ECO:0007669"/>
    <property type="project" value="TreeGrafter"/>
</dbReference>
<keyword evidence="9" id="KW-0456">Lyase</keyword>
<dbReference type="Gene3D" id="3.40.50.1100">
    <property type="match status" value="2"/>
</dbReference>
<dbReference type="GO" id="GO:0008721">
    <property type="term" value="F:D-serine ammonia-lyase activity"/>
    <property type="evidence" value="ECO:0007669"/>
    <property type="project" value="UniProtKB-EC"/>
</dbReference>
<accession>A0A914URH6</accession>
<reference evidence="24" key="1">
    <citation type="submission" date="2022-11" db="UniProtKB">
        <authorList>
            <consortium name="WormBaseParasite"/>
        </authorList>
    </citation>
    <scope>IDENTIFICATION</scope>
</reference>
<dbReference type="SUPFAM" id="SSF53686">
    <property type="entry name" value="Tryptophan synthase beta subunit-like PLP-dependent enzymes"/>
    <property type="match status" value="1"/>
</dbReference>
<evidence type="ECO:0000256" key="4">
    <source>
        <dbReference type="ARBA" id="ARBA00001946"/>
    </source>
</evidence>
<comment type="catalytic activity">
    <reaction evidence="12">
        <text>D-serine = pyruvate + NH4(+)</text>
        <dbReference type="Rhea" id="RHEA:13977"/>
        <dbReference type="ChEBI" id="CHEBI:15361"/>
        <dbReference type="ChEBI" id="CHEBI:28938"/>
        <dbReference type="ChEBI" id="CHEBI:35247"/>
        <dbReference type="EC" id="4.3.1.18"/>
    </reaction>
</comment>
<dbReference type="GO" id="GO:0000287">
    <property type="term" value="F:magnesium ion binding"/>
    <property type="evidence" value="ECO:0007669"/>
    <property type="project" value="TreeGrafter"/>
</dbReference>
<dbReference type="EC" id="4.3.1.18" evidence="15"/>
<evidence type="ECO:0000313" key="24">
    <source>
        <dbReference type="WBParaSite" id="PSAMB.scaffold117size76755.g2278.t1"/>
    </source>
</evidence>
<evidence type="ECO:0000256" key="21">
    <source>
        <dbReference type="SAM" id="MobiDB-lite"/>
    </source>
</evidence>
<keyword evidence="7" id="KW-0460">Magnesium</keyword>
<dbReference type="InterPro" id="IPR001926">
    <property type="entry name" value="TrpB-like_PALP"/>
</dbReference>
<evidence type="ECO:0000256" key="16">
    <source>
        <dbReference type="ARBA" id="ARBA00066592"/>
    </source>
</evidence>
<dbReference type="GO" id="GO:0018114">
    <property type="term" value="F:threonine racemase activity"/>
    <property type="evidence" value="ECO:0007669"/>
    <property type="project" value="TreeGrafter"/>
</dbReference>
<evidence type="ECO:0000256" key="10">
    <source>
        <dbReference type="ARBA" id="ARBA00031418"/>
    </source>
</evidence>
<evidence type="ECO:0000256" key="18">
    <source>
        <dbReference type="ARBA" id="ARBA00076108"/>
    </source>
</evidence>
<comment type="cofactor">
    <cofactor evidence="4">
        <name>Mg(2+)</name>
        <dbReference type="ChEBI" id="CHEBI:18420"/>
    </cofactor>
</comment>
<comment type="catalytic activity">
    <reaction evidence="13">
        <text>L-serine = D-serine</text>
        <dbReference type="Rhea" id="RHEA:10980"/>
        <dbReference type="ChEBI" id="CHEBI:33384"/>
        <dbReference type="ChEBI" id="CHEBI:35247"/>
        <dbReference type="EC" id="5.1.1.18"/>
    </reaction>
</comment>
<dbReference type="Proteomes" id="UP000887566">
    <property type="component" value="Unplaced"/>
</dbReference>
<evidence type="ECO:0000256" key="14">
    <source>
        <dbReference type="ARBA" id="ARBA00056426"/>
    </source>
</evidence>
<evidence type="ECO:0000256" key="19">
    <source>
        <dbReference type="ARBA" id="ARBA00081060"/>
    </source>
</evidence>
<comment type="cofactor">
    <cofactor evidence="2">
        <name>pyridoxal 5'-phosphate</name>
        <dbReference type="ChEBI" id="CHEBI:597326"/>
    </cofactor>
</comment>
<dbReference type="InterPro" id="IPR000634">
    <property type="entry name" value="Ser/Thr_deHydtase_PyrdxlP-BS"/>
</dbReference>
<evidence type="ECO:0000256" key="13">
    <source>
        <dbReference type="ARBA" id="ARBA00051769"/>
    </source>
</evidence>
<dbReference type="GO" id="GO:0070179">
    <property type="term" value="P:D-serine biosynthetic process"/>
    <property type="evidence" value="ECO:0007669"/>
    <property type="project" value="TreeGrafter"/>
</dbReference>
<evidence type="ECO:0000256" key="7">
    <source>
        <dbReference type="ARBA" id="ARBA00022842"/>
    </source>
</evidence>
<dbReference type="PROSITE" id="PS00165">
    <property type="entry name" value="DEHYDRATASE_SER_THR"/>
    <property type="match status" value="1"/>
</dbReference>
<comment type="similarity">
    <text evidence="5">Belongs to the serine/threonine dehydratase family.</text>
</comment>
<dbReference type="GO" id="GO:0003941">
    <property type="term" value="F:L-serine ammonia-lyase activity"/>
    <property type="evidence" value="ECO:0007669"/>
    <property type="project" value="UniProtKB-EC"/>
</dbReference>
<feature type="domain" description="Tryptophan synthase beta chain-like PALP" evidence="22">
    <location>
        <begin position="16"/>
        <end position="312"/>
    </location>
</feature>
<keyword evidence="8" id="KW-0663">Pyridoxal phosphate</keyword>
<dbReference type="Pfam" id="PF00291">
    <property type="entry name" value="PALP"/>
    <property type="match status" value="1"/>
</dbReference>
<proteinExistence type="inferred from homology"/>
<keyword evidence="23" id="KW-1185">Reference proteome</keyword>
<dbReference type="PANTHER" id="PTHR43050">
    <property type="entry name" value="SERINE / THREONINE RACEMASE FAMILY MEMBER"/>
    <property type="match status" value="1"/>
</dbReference>
<evidence type="ECO:0000256" key="9">
    <source>
        <dbReference type="ARBA" id="ARBA00023239"/>
    </source>
</evidence>
<dbReference type="GO" id="GO:0030170">
    <property type="term" value="F:pyridoxal phosphate binding"/>
    <property type="evidence" value="ECO:0007669"/>
    <property type="project" value="InterPro"/>
</dbReference>
<feature type="compositionally biased region" description="Low complexity" evidence="21">
    <location>
        <begin position="412"/>
        <end position="421"/>
    </location>
</feature>
<feature type="region of interest" description="Disordered" evidence="21">
    <location>
        <begin position="402"/>
        <end position="438"/>
    </location>
</feature>
<evidence type="ECO:0000256" key="6">
    <source>
        <dbReference type="ARBA" id="ARBA00012093"/>
    </source>
</evidence>
<sequence>MSFGPKEISLAYDRIRKFVHRTPVLQSACLDQLSGKQLFLKAENLQKTGSFKARGALNAILLLKEKYGEKTPGVITQSSGNHGQALAFAARTLNVPCTVVVPSNAPKCKRDAIAAYGAKLVECAPTMTARLETCEKLAADENLVVIDPHNDYEIMAGQGSVAMELLEQVPDLDAILVPVGGGGLVSGIATWVKHVKPECKVFCVEPQGKELERCLHAGERLWADPPKLLNTVADGIRVERVGDRCFQFVVANCEKTVLSVTNEEIIDAMKLTWSRTKQTIESTSATGIAAVLASRNKATLAQCHHIGVILCGGNVDLDCLPWLLMTCSWWGLGYDVVAAPIGLFDASMLNISESKGSPWWDSWWDGKSASGWLSVPFLISSTCQGAGELAPRCKDLHDRAEAVRRTARRTKAPSSRSPSPSGDDRRGRRRSMTTPYDA</sequence>
<evidence type="ECO:0000256" key="3">
    <source>
        <dbReference type="ARBA" id="ARBA00001936"/>
    </source>
</evidence>
<dbReference type="InterPro" id="IPR036052">
    <property type="entry name" value="TrpB-like_PALP_sf"/>
</dbReference>
<dbReference type="GO" id="GO:0030378">
    <property type="term" value="F:serine racemase activity"/>
    <property type="evidence" value="ECO:0007669"/>
    <property type="project" value="UniProtKB-EC"/>
</dbReference>
<evidence type="ECO:0000256" key="15">
    <source>
        <dbReference type="ARBA" id="ARBA00066349"/>
    </source>
</evidence>
<dbReference type="FunFam" id="3.40.50.1100:FF:000041">
    <property type="entry name" value="Threonine ammonia-lyase, variant"/>
    <property type="match status" value="1"/>
</dbReference>
<organism evidence="23 24">
    <name type="scientific">Plectus sambesii</name>
    <dbReference type="NCBI Taxonomy" id="2011161"/>
    <lineage>
        <taxon>Eukaryota</taxon>
        <taxon>Metazoa</taxon>
        <taxon>Ecdysozoa</taxon>
        <taxon>Nematoda</taxon>
        <taxon>Chromadorea</taxon>
        <taxon>Plectida</taxon>
        <taxon>Plectina</taxon>
        <taxon>Plectoidea</taxon>
        <taxon>Plectidae</taxon>
        <taxon>Plectus</taxon>
    </lineage>
</organism>
<dbReference type="CDD" id="cd01562">
    <property type="entry name" value="Thr-dehyd"/>
    <property type="match status" value="1"/>
</dbReference>
<dbReference type="EC" id="5.1.1.18" evidence="16"/>
<evidence type="ECO:0000313" key="23">
    <source>
        <dbReference type="Proteomes" id="UP000887566"/>
    </source>
</evidence>
<evidence type="ECO:0000256" key="12">
    <source>
        <dbReference type="ARBA" id="ARBA00050422"/>
    </source>
</evidence>
<evidence type="ECO:0000256" key="20">
    <source>
        <dbReference type="ARBA" id="ARBA00081761"/>
    </source>
</evidence>
<evidence type="ECO:0000256" key="17">
    <source>
        <dbReference type="ARBA" id="ARBA00070760"/>
    </source>
</evidence>
<comment type="cofactor">
    <cofactor evidence="3">
        <name>Mn(2+)</name>
        <dbReference type="ChEBI" id="CHEBI:29035"/>
    </cofactor>
</comment>
<dbReference type="WBParaSite" id="PSAMB.scaffold117size76755.g2278.t1">
    <property type="protein sequence ID" value="PSAMB.scaffold117size76755.g2278.t1"/>
    <property type="gene ID" value="PSAMB.scaffold117size76755.g2278"/>
</dbReference>
<dbReference type="EC" id="4.3.1.17" evidence="6"/>
<evidence type="ECO:0000256" key="8">
    <source>
        <dbReference type="ARBA" id="ARBA00022898"/>
    </source>
</evidence>
<dbReference type="PANTHER" id="PTHR43050:SF1">
    <property type="entry name" value="SERINE RACEMASE"/>
    <property type="match status" value="1"/>
</dbReference>
<evidence type="ECO:0000256" key="1">
    <source>
        <dbReference type="ARBA" id="ARBA00001913"/>
    </source>
</evidence>
<dbReference type="AlphaFoldDB" id="A0A914URH6"/>
<evidence type="ECO:0000256" key="11">
    <source>
        <dbReference type="ARBA" id="ARBA00049406"/>
    </source>
</evidence>
<comment type="catalytic activity">
    <reaction evidence="11">
        <text>L-serine = pyruvate + NH4(+)</text>
        <dbReference type="Rhea" id="RHEA:19169"/>
        <dbReference type="ChEBI" id="CHEBI:15361"/>
        <dbReference type="ChEBI" id="CHEBI:28938"/>
        <dbReference type="ChEBI" id="CHEBI:33384"/>
        <dbReference type="EC" id="4.3.1.17"/>
    </reaction>
</comment>
<protein>
    <recommendedName>
        <fullName evidence="17">Serine racemase</fullName>
        <ecNumber evidence="6">4.3.1.17</ecNumber>
        <ecNumber evidence="15">4.3.1.18</ecNumber>
        <ecNumber evidence="16">5.1.1.18</ecNumber>
    </recommendedName>
    <alternativeName>
        <fullName evidence="18">D-serine ammonia-lyase</fullName>
    </alternativeName>
    <alternativeName>
        <fullName evidence="20">D-serine dehydratase</fullName>
    </alternativeName>
    <alternativeName>
        <fullName evidence="19">L-serine ammonia-lyase</fullName>
    </alternativeName>
    <alternativeName>
        <fullName evidence="10">L-serine dehydratase</fullName>
    </alternativeName>
</protein>
<evidence type="ECO:0000259" key="22">
    <source>
        <dbReference type="Pfam" id="PF00291"/>
    </source>
</evidence>
<dbReference type="GO" id="GO:0006563">
    <property type="term" value="P:L-serine metabolic process"/>
    <property type="evidence" value="ECO:0007669"/>
    <property type="project" value="UniProtKB-ARBA"/>
</dbReference>
<evidence type="ECO:0000256" key="5">
    <source>
        <dbReference type="ARBA" id="ARBA00010869"/>
    </source>
</evidence>
<comment type="function">
    <text evidence="14">Catalyzes the synthesis of D-serine from L-serine. D-serine is a key coagonist with glutamate at NMDA receptors. Has dehydratase activity towards both L-serine and D-serine.</text>
</comment>
<comment type="cofactor">
    <cofactor evidence="1">
        <name>Ca(2+)</name>
        <dbReference type="ChEBI" id="CHEBI:29108"/>
    </cofactor>
</comment>
<name>A0A914URH6_9BILA</name>
<evidence type="ECO:0000256" key="2">
    <source>
        <dbReference type="ARBA" id="ARBA00001933"/>
    </source>
</evidence>